<feature type="domain" description="Helix-hairpin-helix DNA-binding motif class 1" evidence="7">
    <location>
        <begin position="245"/>
        <end position="264"/>
    </location>
</feature>
<dbReference type="PANTHER" id="PTHR43003">
    <property type="entry name" value="DNA-3-METHYLADENINE GLYCOSYLASE"/>
    <property type="match status" value="1"/>
</dbReference>
<keyword evidence="10" id="KW-1185">Reference proteome</keyword>
<dbReference type="GO" id="GO:0043916">
    <property type="term" value="F:DNA-7-methylguanine glycosylase activity"/>
    <property type="evidence" value="ECO:0007669"/>
    <property type="project" value="TreeGrafter"/>
</dbReference>
<comment type="catalytic activity">
    <reaction evidence="1">
        <text>Hydrolysis of alkylated DNA, releasing 3-methyladenine, 3-methylguanine, 7-methylguanine and 7-methyladenine.</text>
        <dbReference type="EC" id="3.2.2.21"/>
    </reaction>
</comment>
<name>A0A0K2SGP2_LIMPI</name>
<feature type="domain" description="HhH-GPD" evidence="8">
    <location>
        <begin position="157"/>
        <end position="321"/>
    </location>
</feature>
<dbReference type="GO" id="GO:0005737">
    <property type="term" value="C:cytoplasm"/>
    <property type="evidence" value="ECO:0007669"/>
    <property type="project" value="TreeGrafter"/>
</dbReference>
<proteinExistence type="inferred from homology"/>
<dbReference type="InterPro" id="IPR003583">
    <property type="entry name" value="Hlx-hairpin-Hlx_DNA-bd_motif"/>
</dbReference>
<keyword evidence="4" id="KW-0227">DNA damage</keyword>
<dbReference type="InterPro" id="IPR003265">
    <property type="entry name" value="HhH-GPD_domain"/>
</dbReference>
<evidence type="ECO:0000259" key="7">
    <source>
        <dbReference type="SMART" id="SM00278"/>
    </source>
</evidence>
<evidence type="ECO:0000256" key="5">
    <source>
        <dbReference type="ARBA" id="ARBA00023204"/>
    </source>
</evidence>
<keyword evidence="5" id="KW-0234">DNA repair</keyword>
<dbReference type="KEGG" id="lpil:LIP_0335"/>
<dbReference type="InterPro" id="IPR011257">
    <property type="entry name" value="DNA_glycosylase"/>
</dbReference>
<protein>
    <recommendedName>
        <fullName evidence="3">DNA-3-methyladenine glycosylase II</fullName>
        <ecNumber evidence="3">3.2.2.21</ecNumber>
    </recommendedName>
</protein>
<sequence>MDIDLPEPFSAERTLAFLQRSSLGVPYSFGPHGARRAVHLDGHLYGLDFRFQGRCLRVSLLAAQTDGAPHRDPQHDPHRAPAPGAARPGTARRGLTPPDAERLRSLARHLWGLDDDLEDGYRVLGEDPRMASLLAAHRGLSMTRTPDPYEALLTVVIGQQVSVRAASAVRRRLLAELGDAIEWEGEPVAAYPTPERILEARPERLQTVGLSRQKARYVLEIAVRAAAGELEPQRFAGLDDQEALERLMEIPGVGRWTAENVLIRGLGRRDVLPAADLGILVAVQRLMGWEHRPTEAEVRALGVRWQGYRSHAALYLWALLGGT</sequence>
<comment type="similarity">
    <text evidence="2">Belongs to the alkylbase DNA glycosidase AlkA family.</text>
</comment>
<dbReference type="PATRIC" id="fig|1555112.3.peg.351"/>
<evidence type="ECO:0000259" key="8">
    <source>
        <dbReference type="SMART" id="SM00478"/>
    </source>
</evidence>
<accession>A0A0K2SGP2</accession>
<dbReference type="EC" id="3.2.2.21" evidence="3"/>
<dbReference type="InterPro" id="IPR051912">
    <property type="entry name" value="Alkylbase_DNA_Glycosylase/TA"/>
</dbReference>
<evidence type="ECO:0000313" key="10">
    <source>
        <dbReference type="Proteomes" id="UP000065807"/>
    </source>
</evidence>
<evidence type="ECO:0000256" key="3">
    <source>
        <dbReference type="ARBA" id="ARBA00012000"/>
    </source>
</evidence>
<dbReference type="GO" id="GO:0006285">
    <property type="term" value="P:base-excision repair, AP site formation"/>
    <property type="evidence" value="ECO:0007669"/>
    <property type="project" value="TreeGrafter"/>
</dbReference>
<feature type="compositionally biased region" description="Low complexity" evidence="6">
    <location>
        <begin position="81"/>
        <end position="94"/>
    </location>
</feature>
<dbReference type="STRING" id="1555112.LIP_0335"/>
<dbReference type="Proteomes" id="UP000065807">
    <property type="component" value="Chromosome"/>
</dbReference>
<evidence type="ECO:0000256" key="2">
    <source>
        <dbReference type="ARBA" id="ARBA00010817"/>
    </source>
</evidence>
<feature type="compositionally biased region" description="Basic and acidic residues" evidence="6">
    <location>
        <begin position="68"/>
        <end position="79"/>
    </location>
</feature>
<dbReference type="GO" id="GO:0032131">
    <property type="term" value="F:alkylated DNA binding"/>
    <property type="evidence" value="ECO:0007669"/>
    <property type="project" value="TreeGrafter"/>
</dbReference>
<dbReference type="SUPFAM" id="SSF48150">
    <property type="entry name" value="DNA-glycosylase"/>
    <property type="match status" value="1"/>
</dbReference>
<evidence type="ECO:0000256" key="6">
    <source>
        <dbReference type="SAM" id="MobiDB-lite"/>
    </source>
</evidence>
<dbReference type="Gene3D" id="1.10.1670.40">
    <property type="match status" value="1"/>
</dbReference>
<dbReference type="PANTHER" id="PTHR43003:SF5">
    <property type="entry name" value="DNA-3-METHYLADENINE GLYCOSYLASE"/>
    <property type="match status" value="1"/>
</dbReference>
<dbReference type="EMBL" id="AP014924">
    <property type="protein sequence ID" value="BAS26192.1"/>
    <property type="molecule type" value="Genomic_DNA"/>
</dbReference>
<gene>
    <name evidence="9" type="ORF">LIP_0335</name>
</gene>
<evidence type="ECO:0000256" key="4">
    <source>
        <dbReference type="ARBA" id="ARBA00022763"/>
    </source>
</evidence>
<dbReference type="GO" id="GO:0006307">
    <property type="term" value="P:DNA alkylation repair"/>
    <property type="evidence" value="ECO:0007669"/>
    <property type="project" value="TreeGrafter"/>
</dbReference>
<evidence type="ECO:0000313" key="9">
    <source>
        <dbReference type="EMBL" id="BAS26192.1"/>
    </source>
</evidence>
<reference evidence="10" key="2">
    <citation type="journal article" date="2016" name="Int. J. Syst. Evol. Microbiol.">
        <title>Complete genome sequence and cell structure of Limnochorda pilosa, a Gram-negative spore-former within the phylum Firmicutes.</title>
        <authorList>
            <person name="Watanabe M."/>
            <person name="Kojima H."/>
            <person name="Fukui M."/>
        </authorList>
    </citation>
    <scope>NUCLEOTIDE SEQUENCE [LARGE SCALE GENOMIC DNA]</scope>
    <source>
        <strain evidence="10">HC45</strain>
    </source>
</reference>
<dbReference type="GO" id="GO:0032993">
    <property type="term" value="C:protein-DNA complex"/>
    <property type="evidence" value="ECO:0007669"/>
    <property type="project" value="TreeGrafter"/>
</dbReference>
<evidence type="ECO:0000256" key="1">
    <source>
        <dbReference type="ARBA" id="ARBA00000086"/>
    </source>
</evidence>
<dbReference type="SMART" id="SM00478">
    <property type="entry name" value="ENDO3c"/>
    <property type="match status" value="1"/>
</dbReference>
<dbReference type="FunFam" id="1.10.340.30:FF:000004">
    <property type="entry name" value="DNA-3-methyladenine glycosylase II"/>
    <property type="match status" value="1"/>
</dbReference>
<feature type="region of interest" description="Disordered" evidence="6">
    <location>
        <begin position="66"/>
        <end position="98"/>
    </location>
</feature>
<dbReference type="AlphaFoldDB" id="A0A0K2SGP2"/>
<dbReference type="CDD" id="cd00056">
    <property type="entry name" value="ENDO3c"/>
    <property type="match status" value="1"/>
</dbReference>
<reference evidence="10" key="1">
    <citation type="submission" date="2015-07" db="EMBL/GenBank/DDBJ databases">
        <title>Complete genome sequence and phylogenetic analysis of Limnochorda pilosa.</title>
        <authorList>
            <person name="Watanabe M."/>
            <person name="Kojima H."/>
            <person name="Fukui M."/>
        </authorList>
    </citation>
    <scope>NUCLEOTIDE SEQUENCE [LARGE SCALE GENOMIC DNA]</scope>
    <source>
        <strain evidence="10">HC45</strain>
    </source>
</reference>
<dbReference type="Pfam" id="PF00730">
    <property type="entry name" value="HhH-GPD"/>
    <property type="match status" value="1"/>
</dbReference>
<organism evidence="9 10">
    <name type="scientific">Limnochorda pilosa</name>
    <dbReference type="NCBI Taxonomy" id="1555112"/>
    <lineage>
        <taxon>Bacteria</taxon>
        <taxon>Bacillati</taxon>
        <taxon>Bacillota</taxon>
        <taxon>Limnochordia</taxon>
        <taxon>Limnochordales</taxon>
        <taxon>Limnochordaceae</taxon>
        <taxon>Limnochorda</taxon>
    </lineage>
</organism>
<dbReference type="Gene3D" id="1.10.340.30">
    <property type="entry name" value="Hypothetical protein, domain 2"/>
    <property type="match status" value="1"/>
</dbReference>
<dbReference type="GO" id="GO:0008725">
    <property type="term" value="F:DNA-3-methyladenine glycosylase activity"/>
    <property type="evidence" value="ECO:0007669"/>
    <property type="project" value="TreeGrafter"/>
</dbReference>
<dbReference type="SMART" id="SM00278">
    <property type="entry name" value="HhH1"/>
    <property type="match status" value="1"/>
</dbReference>